<organism evidence="2 3">
    <name type="scientific">Marchantia polymorpha</name>
    <name type="common">Common liverwort</name>
    <name type="synonym">Marchantia aquatica</name>
    <dbReference type="NCBI Taxonomy" id="3197"/>
    <lineage>
        <taxon>Eukaryota</taxon>
        <taxon>Viridiplantae</taxon>
        <taxon>Streptophyta</taxon>
        <taxon>Embryophyta</taxon>
        <taxon>Marchantiophyta</taxon>
        <taxon>Marchantiopsida</taxon>
        <taxon>Marchantiidae</taxon>
        <taxon>Marchantiales</taxon>
        <taxon>Marchantiaceae</taxon>
        <taxon>Marchantia</taxon>
    </lineage>
</organism>
<dbReference type="Proteomes" id="UP000244005">
    <property type="component" value="Unassembled WGS sequence"/>
</dbReference>
<protein>
    <submittedName>
        <fullName evidence="2">Uncharacterized protein</fullName>
    </submittedName>
</protein>
<feature type="region of interest" description="Disordered" evidence="1">
    <location>
        <begin position="49"/>
        <end position="98"/>
    </location>
</feature>
<feature type="compositionally biased region" description="Pro residues" evidence="1">
    <location>
        <begin position="49"/>
        <end position="60"/>
    </location>
</feature>
<evidence type="ECO:0000256" key="1">
    <source>
        <dbReference type="SAM" id="MobiDB-lite"/>
    </source>
</evidence>
<evidence type="ECO:0000313" key="2">
    <source>
        <dbReference type="EMBL" id="PTQ47571.1"/>
    </source>
</evidence>
<dbReference type="Gramene" id="Mp3g00290.1">
    <property type="protein sequence ID" value="Mp3g00290.1.cds1"/>
    <property type="gene ID" value="Mp3g00290"/>
</dbReference>
<dbReference type="AlphaFoldDB" id="A0A2R6XNA8"/>
<sequence length="98" mass="10398">MTAGKPRHFLDVCAPAPATTTTHSPRLASPALPSLDLKQSVQSFVLIPAPPLPHSPPDMNPTPRLLSTSPPVASRSSARAALTANEGVRRMTLRQTQL</sequence>
<feature type="compositionally biased region" description="Low complexity" evidence="1">
    <location>
        <begin position="66"/>
        <end position="84"/>
    </location>
</feature>
<gene>
    <name evidence="2" type="ORF">MARPO_0007s0026</name>
</gene>
<keyword evidence="3" id="KW-1185">Reference proteome</keyword>
<dbReference type="EMBL" id="KZ772679">
    <property type="protein sequence ID" value="PTQ47571.1"/>
    <property type="molecule type" value="Genomic_DNA"/>
</dbReference>
<proteinExistence type="predicted"/>
<reference evidence="3" key="1">
    <citation type="journal article" date="2017" name="Cell">
        <title>Insights into land plant evolution garnered from the Marchantia polymorpha genome.</title>
        <authorList>
            <person name="Bowman J.L."/>
            <person name="Kohchi T."/>
            <person name="Yamato K.T."/>
            <person name="Jenkins J."/>
            <person name="Shu S."/>
            <person name="Ishizaki K."/>
            <person name="Yamaoka S."/>
            <person name="Nishihama R."/>
            <person name="Nakamura Y."/>
            <person name="Berger F."/>
            <person name="Adam C."/>
            <person name="Aki S.S."/>
            <person name="Althoff F."/>
            <person name="Araki T."/>
            <person name="Arteaga-Vazquez M.A."/>
            <person name="Balasubrmanian S."/>
            <person name="Barry K."/>
            <person name="Bauer D."/>
            <person name="Boehm C.R."/>
            <person name="Briginshaw L."/>
            <person name="Caballero-Perez J."/>
            <person name="Catarino B."/>
            <person name="Chen F."/>
            <person name="Chiyoda S."/>
            <person name="Chovatia M."/>
            <person name="Davies K.M."/>
            <person name="Delmans M."/>
            <person name="Demura T."/>
            <person name="Dierschke T."/>
            <person name="Dolan L."/>
            <person name="Dorantes-Acosta A.E."/>
            <person name="Eklund D.M."/>
            <person name="Florent S.N."/>
            <person name="Flores-Sandoval E."/>
            <person name="Fujiyama A."/>
            <person name="Fukuzawa H."/>
            <person name="Galik B."/>
            <person name="Grimanelli D."/>
            <person name="Grimwood J."/>
            <person name="Grossniklaus U."/>
            <person name="Hamada T."/>
            <person name="Haseloff J."/>
            <person name="Hetherington A.J."/>
            <person name="Higo A."/>
            <person name="Hirakawa Y."/>
            <person name="Hundley H.N."/>
            <person name="Ikeda Y."/>
            <person name="Inoue K."/>
            <person name="Inoue S.I."/>
            <person name="Ishida S."/>
            <person name="Jia Q."/>
            <person name="Kakita M."/>
            <person name="Kanazawa T."/>
            <person name="Kawai Y."/>
            <person name="Kawashima T."/>
            <person name="Kennedy M."/>
            <person name="Kinose K."/>
            <person name="Kinoshita T."/>
            <person name="Kohara Y."/>
            <person name="Koide E."/>
            <person name="Komatsu K."/>
            <person name="Kopischke S."/>
            <person name="Kubo M."/>
            <person name="Kyozuka J."/>
            <person name="Lagercrantz U."/>
            <person name="Lin S.S."/>
            <person name="Lindquist E."/>
            <person name="Lipzen A.M."/>
            <person name="Lu C.W."/>
            <person name="De Luna E."/>
            <person name="Martienssen R.A."/>
            <person name="Minamino N."/>
            <person name="Mizutani M."/>
            <person name="Mizutani M."/>
            <person name="Mochizuki N."/>
            <person name="Monte I."/>
            <person name="Mosher R."/>
            <person name="Nagasaki H."/>
            <person name="Nakagami H."/>
            <person name="Naramoto S."/>
            <person name="Nishitani K."/>
            <person name="Ohtani M."/>
            <person name="Okamoto T."/>
            <person name="Okumura M."/>
            <person name="Phillips J."/>
            <person name="Pollak B."/>
            <person name="Reinders A."/>
            <person name="Rovekamp M."/>
            <person name="Sano R."/>
            <person name="Sawa S."/>
            <person name="Schmid M.W."/>
            <person name="Shirakawa M."/>
            <person name="Solano R."/>
            <person name="Spunde A."/>
            <person name="Suetsugu N."/>
            <person name="Sugano S."/>
            <person name="Sugiyama A."/>
            <person name="Sun R."/>
            <person name="Suzuki Y."/>
            <person name="Takenaka M."/>
            <person name="Takezawa D."/>
            <person name="Tomogane H."/>
            <person name="Tsuzuki M."/>
            <person name="Ueda T."/>
            <person name="Umeda M."/>
            <person name="Ward J.M."/>
            <person name="Watanabe Y."/>
            <person name="Yazaki K."/>
            <person name="Yokoyama R."/>
            <person name="Yoshitake Y."/>
            <person name="Yotsui I."/>
            <person name="Zachgo S."/>
            <person name="Schmutz J."/>
        </authorList>
    </citation>
    <scope>NUCLEOTIDE SEQUENCE [LARGE SCALE GENOMIC DNA]</scope>
    <source>
        <strain evidence="3">Tak-1</strain>
    </source>
</reference>
<evidence type="ECO:0000313" key="3">
    <source>
        <dbReference type="Proteomes" id="UP000244005"/>
    </source>
</evidence>
<name>A0A2R6XNA8_MARPO</name>
<accession>A0A2R6XNA8</accession>